<feature type="non-terminal residue" evidence="1">
    <location>
        <position position="1"/>
    </location>
</feature>
<reference evidence="1 3" key="1">
    <citation type="journal article" date="2020" name="Stud. Mycol.">
        <title>101 Dothideomycetes genomes: a test case for predicting lifestyles and emergence of pathogens.</title>
        <authorList>
            <person name="Haridas S."/>
            <person name="Albert R."/>
            <person name="Binder M."/>
            <person name="Bloem J."/>
            <person name="Labutti K."/>
            <person name="Salamov A."/>
            <person name="Andreopoulos B."/>
            <person name="Baker S."/>
            <person name="Barry K."/>
            <person name="Bills G."/>
            <person name="Bluhm B."/>
            <person name="Cannon C."/>
            <person name="Castanera R."/>
            <person name="Culley D."/>
            <person name="Daum C."/>
            <person name="Ezra D."/>
            <person name="Gonzalez J."/>
            <person name="Henrissat B."/>
            <person name="Kuo A."/>
            <person name="Liang C."/>
            <person name="Lipzen A."/>
            <person name="Lutzoni F."/>
            <person name="Magnuson J."/>
            <person name="Mondo S."/>
            <person name="Nolan M."/>
            <person name="Ohm R."/>
            <person name="Pangilinan J."/>
            <person name="Park H.-J."/>
            <person name="Ramirez L."/>
            <person name="Alfaro M."/>
            <person name="Sun H."/>
            <person name="Tritt A."/>
            <person name="Yoshinaga Y."/>
            <person name="Zwiers L.-H."/>
            <person name="Turgeon B."/>
            <person name="Goodwin S."/>
            <person name="Spatafora J."/>
            <person name="Crous P."/>
            <person name="Grigoriev I."/>
        </authorList>
    </citation>
    <scope>NUCLEOTIDE SEQUENCE</scope>
    <source>
        <strain evidence="1 3">CBS 304.34</strain>
    </source>
</reference>
<protein>
    <submittedName>
        <fullName evidence="1 3">Uncharacterized protein</fullName>
    </submittedName>
</protein>
<reference evidence="3" key="3">
    <citation type="submission" date="2025-04" db="UniProtKB">
        <authorList>
            <consortium name="RefSeq"/>
        </authorList>
    </citation>
    <scope>IDENTIFICATION</scope>
    <source>
        <strain evidence="3">CBS 304.34</strain>
    </source>
</reference>
<accession>A0A6A6YM79</accession>
<name>A0A6A6YM79_9PEZI</name>
<dbReference type="GeneID" id="54460778"/>
<evidence type="ECO:0000313" key="2">
    <source>
        <dbReference type="Proteomes" id="UP000504636"/>
    </source>
</evidence>
<dbReference type="AlphaFoldDB" id="A0A6A6YM79"/>
<evidence type="ECO:0000313" key="3">
    <source>
        <dbReference type="RefSeq" id="XP_033576950.1"/>
    </source>
</evidence>
<gene>
    <name evidence="1 3" type="ORF">BDZ99DRAFT_462608</name>
</gene>
<evidence type="ECO:0000313" key="1">
    <source>
        <dbReference type="EMBL" id="KAF2809986.1"/>
    </source>
</evidence>
<proteinExistence type="predicted"/>
<keyword evidence="2" id="KW-1185">Reference proteome</keyword>
<organism evidence="1">
    <name type="scientific">Mytilinidion resinicola</name>
    <dbReference type="NCBI Taxonomy" id="574789"/>
    <lineage>
        <taxon>Eukaryota</taxon>
        <taxon>Fungi</taxon>
        <taxon>Dikarya</taxon>
        <taxon>Ascomycota</taxon>
        <taxon>Pezizomycotina</taxon>
        <taxon>Dothideomycetes</taxon>
        <taxon>Pleosporomycetidae</taxon>
        <taxon>Mytilinidiales</taxon>
        <taxon>Mytilinidiaceae</taxon>
        <taxon>Mytilinidion</taxon>
    </lineage>
</organism>
<dbReference type="Proteomes" id="UP000504636">
    <property type="component" value="Unplaced"/>
</dbReference>
<dbReference type="RefSeq" id="XP_033576950.1">
    <property type="nucleotide sequence ID" value="XM_033719885.1"/>
</dbReference>
<sequence length="141" mass="16223">MREEPLYNPTHPSRQLMREITAYLTENYELNSCVMAAYKRMYRPPPSFCPLNRQVANSAFIEGPKGPTERLAPVCWLGLCTACVEVEEVDYMVRTVPASTWASRARAIWAQNAEFKRREAEIVSQMEKLQIHTSNLGFCYV</sequence>
<dbReference type="OrthoDB" id="10451003at2759"/>
<reference evidence="3" key="2">
    <citation type="submission" date="2020-04" db="EMBL/GenBank/DDBJ databases">
        <authorList>
            <consortium name="NCBI Genome Project"/>
        </authorList>
    </citation>
    <scope>NUCLEOTIDE SEQUENCE</scope>
    <source>
        <strain evidence="3">CBS 304.34</strain>
    </source>
</reference>
<dbReference type="EMBL" id="MU003700">
    <property type="protein sequence ID" value="KAF2809986.1"/>
    <property type="molecule type" value="Genomic_DNA"/>
</dbReference>